<evidence type="ECO:0000313" key="5">
    <source>
        <dbReference type="Proteomes" id="UP000035425"/>
    </source>
</evidence>
<dbReference type="Proteomes" id="UP000035425">
    <property type="component" value="Unassembled WGS sequence"/>
</dbReference>
<dbReference type="SUPFAM" id="SSF51735">
    <property type="entry name" value="NAD(P)-binding Rossmann-fold domains"/>
    <property type="match status" value="1"/>
</dbReference>
<feature type="domain" description="Ketoreductase" evidence="3">
    <location>
        <begin position="6"/>
        <end position="180"/>
    </location>
</feature>
<dbReference type="CDD" id="cd05374">
    <property type="entry name" value="17beta-HSD-like_SDR_c"/>
    <property type="match status" value="1"/>
</dbReference>
<proteinExistence type="inferred from homology"/>
<name>A0ABR5F5G3_9ACTN</name>
<evidence type="ECO:0000256" key="1">
    <source>
        <dbReference type="ARBA" id="ARBA00006484"/>
    </source>
</evidence>
<protein>
    <submittedName>
        <fullName evidence="4">Retinol dehydrogenase</fullName>
    </submittedName>
</protein>
<dbReference type="InterPro" id="IPR020904">
    <property type="entry name" value="Sc_DH/Rdtase_CS"/>
</dbReference>
<dbReference type="PRINTS" id="PR00080">
    <property type="entry name" value="SDRFAMILY"/>
</dbReference>
<dbReference type="InterPro" id="IPR057326">
    <property type="entry name" value="KR_dom"/>
</dbReference>
<dbReference type="SMART" id="SM00822">
    <property type="entry name" value="PKS_KR"/>
    <property type="match status" value="1"/>
</dbReference>
<evidence type="ECO:0000259" key="3">
    <source>
        <dbReference type="SMART" id="SM00822"/>
    </source>
</evidence>
<dbReference type="PROSITE" id="PS00061">
    <property type="entry name" value="ADH_SHORT"/>
    <property type="match status" value="1"/>
</dbReference>
<dbReference type="EMBL" id="JWIO01000009">
    <property type="protein sequence ID" value="KLL11972.1"/>
    <property type="molecule type" value="Genomic_DNA"/>
</dbReference>
<dbReference type="Gene3D" id="3.40.50.720">
    <property type="entry name" value="NAD(P)-binding Rossmann-like Domain"/>
    <property type="match status" value="1"/>
</dbReference>
<comment type="caution">
    <text evidence="4">The sequence shown here is derived from an EMBL/GenBank/DDBJ whole genome shotgun (WGS) entry which is preliminary data.</text>
</comment>
<comment type="similarity">
    <text evidence="1 2">Belongs to the short-chain dehydrogenases/reductases (SDR) family.</text>
</comment>
<dbReference type="PANTHER" id="PTHR43313">
    <property type="entry name" value="SHORT-CHAIN DEHYDROGENASE/REDUCTASE FAMILY 9C"/>
    <property type="match status" value="1"/>
</dbReference>
<keyword evidence="5" id="KW-1185">Reference proteome</keyword>
<reference evidence="4 5" key="1">
    <citation type="submission" date="2014-12" db="EMBL/GenBank/DDBJ databases">
        <title>Frankia sp. BMG5.1 draft genome.</title>
        <authorList>
            <person name="Gtari M."/>
            <person name="Ghodhbane-Gtari F."/>
            <person name="Nouioui I."/>
            <person name="Ktari A."/>
            <person name="Hezbri K."/>
            <person name="Mimouni W."/>
            <person name="Sbissi I."/>
            <person name="Ayari A."/>
            <person name="Yamanaka T."/>
            <person name="Normand P."/>
            <person name="Tisa L.S."/>
            <person name="Boudabous A."/>
        </authorList>
    </citation>
    <scope>NUCLEOTIDE SEQUENCE [LARGE SCALE GENOMIC DNA]</scope>
    <source>
        <strain evidence="4 5">BMG5.1</strain>
    </source>
</reference>
<dbReference type="InterPro" id="IPR002347">
    <property type="entry name" value="SDR_fam"/>
</dbReference>
<accession>A0ABR5F5G3</accession>
<dbReference type="InterPro" id="IPR036291">
    <property type="entry name" value="NAD(P)-bd_dom_sf"/>
</dbReference>
<dbReference type="PRINTS" id="PR00081">
    <property type="entry name" value="GDHRDH"/>
</dbReference>
<evidence type="ECO:0000256" key="2">
    <source>
        <dbReference type="RuleBase" id="RU000363"/>
    </source>
</evidence>
<gene>
    <name evidence="4" type="ORF">FrCorBMG51_08230</name>
</gene>
<dbReference type="Pfam" id="PF00106">
    <property type="entry name" value="adh_short"/>
    <property type="match status" value="1"/>
</dbReference>
<dbReference type="PANTHER" id="PTHR43313:SF1">
    <property type="entry name" value="3BETA-HYDROXYSTEROID DEHYDROGENASE DHS-16"/>
    <property type="match status" value="1"/>
</dbReference>
<sequence>MTTSPGTVLVTGASTGIGAATVRHLTGQGRQVIAGVRREEDATALKSELGERVVPVQLDVTDPEAVAAAAVTIRDAVGAEGLAGLVNNAGIAVAAPVEFLPPAELRRQLDVNVVGQVAVTQAVLPLLRDGHGRIVNVGSVGDRIVAPLLGAYTASKFALAALTGTLRIELAPWGIDVILIEPGAVTTPIWQSAAVSAERLFATLPPAVDTLYGKQIAAARAGAKRNEAAGIPPAEVAKVIVHALTTQRPRTRYLVGRDAHIAAAVARLPPRLRDRFLLRRTR</sequence>
<dbReference type="RefSeq" id="WP_047222460.1">
    <property type="nucleotide sequence ID" value="NZ_JWIO01000009.1"/>
</dbReference>
<evidence type="ECO:0000313" key="4">
    <source>
        <dbReference type="EMBL" id="KLL11972.1"/>
    </source>
</evidence>
<organism evidence="4 5">
    <name type="scientific">Protofrankia coriariae</name>
    <dbReference type="NCBI Taxonomy" id="1562887"/>
    <lineage>
        <taxon>Bacteria</taxon>
        <taxon>Bacillati</taxon>
        <taxon>Actinomycetota</taxon>
        <taxon>Actinomycetes</taxon>
        <taxon>Frankiales</taxon>
        <taxon>Frankiaceae</taxon>
        <taxon>Protofrankia</taxon>
    </lineage>
</organism>